<evidence type="ECO:0000256" key="2">
    <source>
        <dbReference type="ARBA" id="ARBA00022475"/>
    </source>
</evidence>
<keyword evidence="5 8" id="KW-0472">Membrane</keyword>
<protein>
    <submittedName>
        <fullName evidence="9">Uncharacterized protein</fullName>
    </submittedName>
</protein>
<keyword evidence="10" id="KW-1185">Reference proteome</keyword>
<dbReference type="AlphaFoldDB" id="A0A139WC69"/>
<keyword evidence="2" id="KW-1003">Cell membrane</keyword>
<keyword evidence="3 8" id="KW-0812">Transmembrane</keyword>
<dbReference type="Pfam" id="PF08395">
    <property type="entry name" value="7tm_7"/>
    <property type="match status" value="1"/>
</dbReference>
<sequence>MVYSWDSVAKEANKTGLLVHKYWNEFHENTTITSENDDNFGTISLQLLQSKLKFTVCGFVDLDWSLIHLIIQTTAMYLVWIIQLKS</sequence>
<proteinExistence type="predicted"/>
<dbReference type="Proteomes" id="UP000007266">
    <property type="component" value="Linkage group 9"/>
</dbReference>
<name>A0A139WC69_TRICA</name>
<evidence type="ECO:0000313" key="9">
    <source>
        <dbReference type="EMBL" id="KYB25507.1"/>
    </source>
</evidence>
<dbReference type="GO" id="GO:0050909">
    <property type="term" value="P:sensory perception of taste"/>
    <property type="evidence" value="ECO:0007669"/>
    <property type="project" value="InterPro"/>
</dbReference>
<feature type="transmembrane region" description="Helical" evidence="8">
    <location>
        <begin position="64"/>
        <end position="82"/>
    </location>
</feature>
<dbReference type="PANTHER" id="PTHR21143:SF133">
    <property type="entry name" value="GUSTATORY AND PHEROMONE RECEPTOR 32A-RELATED"/>
    <property type="match status" value="1"/>
</dbReference>
<dbReference type="GO" id="GO:0007165">
    <property type="term" value="P:signal transduction"/>
    <property type="evidence" value="ECO:0007669"/>
    <property type="project" value="UniProtKB-KW"/>
</dbReference>
<reference evidence="9 10" key="2">
    <citation type="journal article" date="2010" name="Nucleic Acids Res.">
        <title>BeetleBase in 2010: revisions to provide comprehensive genomic information for Tribolium castaneum.</title>
        <authorList>
            <person name="Kim H.S."/>
            <person name="Murphy T."/>
            <person name="Xia J."/>
            <person name="Caragea D."/>
            <person name="Park Y."/>
            <person name="Beeman R.W."/>
            <person name="Lorenzen M.D."/>
            <person name="Butcher S."/>
            <person name="Manak J.R."/>
            <person name="Brown S.J."/>
        </authorList>
    </citation>
    <scope>GENOME REANNOTATION</scope>
    <source>
        <strain evidence="9 10">Georgia GA2</strain>
    </source>
</reference>
<evidence type="ECO:0000313" key="10">
    <source>
        <dbReference type="Proteomes" id="UP000007266"/>
    </source>
</evidence>
<organism evidence="9 10">
    <name type="scientific">Tribolium castaneum</name>
    <name type="common">Red flour beetle</name>
    <dbReference type="NCBI Taxonomy" id="7070"/>
    <lineage>
        <taxon>Eukaryota</taxon>
        <taxon>Metazoa</taxon>
        <taxon>Ecdysozoa</taxon>
        <taxon>Arthropoda</taxon>
        <taxon>Hexapoda</taxon>
        <taxon>Insecta</taxon>
        <taxon>Pterygota</taxon>
        <taxon>Neoptera</taxon>
        <taxon>Endopterygota</taxon>
        <taxon>Coleoptera</taxon>
        <taxon>Polyphaga</taxon>
        <taxon>Cucujiformia</taxon>
        <taxon>Tenebrionidae</taxon>
        <taxon>Tenebrionidae incertae sedis</taxon>
        <taxon>Tribolium</taxon>
    </lineage>
</organism>
<gene>
    <name evidence="9" type="primary">AUGUSTUS-3.0.2_34229</name>
    <name evidence="9" type="ORF">TcasGA2_TC034229</name>
</gene>
<evidence type="ECO:0000256" key="8">
    <source>
        <dbReference type="SAM" id="Phobius"/>
    </source>
</evidence>
<keyword evidence="6" id="KW-0675">Receptor</keyword>
<dbReference type="PANTHER" id="PTHR21143">
    <property type="entry name" value="INVERTEBRATE GUSTATORY RECEPTOR"/>
    <property type="match status" value="1"/>
</dbReference>
<evidence type="ECO:0000256" key="5">
    <source>
        <dbReference type="ARBA" id="ARBA00023136"/>
    </source>
</evidence>
<dbReference type="GO" id="GO:0005886">
    <property type="term" value="C:plasma membrane"/>
    <property type="evidence" value="ECO:0007669"/>
    <property type="project" value="UniProtKB-SubCell"/>
</dbReference>
<evidence type="ECO:0000256" key="3">
    <source>
        <dbReference type="ARBA" id="ARBA00022692"/>
    </source>
</evidence>
<reference evidence="9 10" key="1">
    <citation type="journal article" date="2008" name="Nature">
        <title>The genome of the model beetle and pest Tribolium castaneum.</title>
        <authorList>
            <consortium name="Tribolium Genome Sequencing Consortium"/>
            <person name="Richards S."/>
            <person name="Gibbs R.A."/>
            <person name="Weinstock G.M."/>
            <person name="Brown S.J."/>
            <person name="Denell R."/>
            <person name="Beeman R.W."/>
            <person name="Gibbs R."/>
            <person name="Beeman R.W."/>
            <person name="Brown S.J."/>
            <person name="Bucher G."/>
            <person name="Friedrich M."/>
            <person name="Grimmelikhuijzen C.J."/>
            <person name="Klingler M."/>
            <person name="Lorenzen M."/>
            <person name="Richards S."/>
            <person name="Roth S."/>
            <person name="Schroder R."/>
            <person name="Tautz D."/>
            <person name="Zdobnov E.M."/>
            <person name="Muzny D."/>
            <person name="Gibbs R.A."/>
            <person name="Weinstock G.M."/>
            <person name="Attaway T."/>
            <person name="Bell S."/>
            <person name="Buhay C.J."/>
            <person name="Chandrabose M.N."/>
            <person name="Chavez D."/>
            <person name="Clerk-Blankenburg K.P."/>
            <person name="Cree A."/>
            <person name="Dao M."/>
            <person name="Davis C."/>
            <person name="Chacko J."/>
            <person name="Dinh H."/>
            <person name="Dugan-Rocha S."/>
            <person name="Fowler G."/>
            <person name="Garner T.T."/>
            <person name="Garnes J."/>
            <person name="Gnirke A."/>
            <person name="Hawes A."/>
            <person name="Hernandez J."/>
            <person name="Hines S."/>
            <person name="Holder M."/>
            <person name="Hume J."/>
            <person name="Jhangiani S.N."/>
            <person name="Joshi V."/>
            <person name="Khan Z.M."/>
            <person name="Jackson L."/>
            <person name="Kovar C."/>
            <person name="Kowis A."/>
            <person name="Lee S."/>
            <person name="Lewis L.R."/>
            <person name="Margolis J."/>
            <person name="Morgan M."/>
            <person name="Nazareth L.V."/>
            <person name="Nguyen N."/>
            <person name="Okwuonu G."/>
            <person name="Parker D."/>
            <person name="Richards S."/>
            <person name="Ruiz S.J."/>
            <person name="Santibanez J."/>
            <person name="Savard J."/>
            <person name="Scherer S.E."/>
            <person name="Schneider B."/>
            <person name="Sodergren E."/>
            <person name="Tautz D."/>
            <person name="Vattahil S."/>
            <person name="Villasana D."/>
            <person name="White C.S."/>
            <person name="Wright R."/>
            <person name="Park Y."/>
            <person name="Beeman R.W."/>
            <person name="Lord J."/>
            <person name="Oppert B."/>
            <person name="Lorenzen M."/>
            <person name="Brown S."/>
            <person name="Wang L."/>
            <person name="Savard J."/>
            <person name="Tautz D."/>
            <person name="Richards S."/>
            <person name="Weinstock G."/>
            <person name="Gibbs R.A."/>
            <person name="Liu Y."/>
            <person name="Worley K."/>
            <person name="Weinstock G."/>
            <person name="Elsik C.G."/>
            <person name="Reese J.T."/>
            <person name="Elhaik E."/>
            <person name="Landan G."/>
            <person name="Graur D."/>
            <person name="Arensburger P."/>
            <person name="Atkinson P."/>
            <person name="Beeman R.W."/>
            <person name="Beidler J."/>
            <person name="Brown S.J."/>
            <person name="Demuth J.P."/>
            <person name="Drury D.W."/>
            <person name="Du Y.Z."/>
            <person name="Fujiwara H."/>
            <person name="Lorenzen M."/>
            <person name="Maselli V."/>
            <person name="Osanai M."/>
            <person name="Park Y."/>
            <person name="Robertson H.M."/>
            <person name="Tu Z."/>
            <person name="Wang J.J."/>
            <person name="Wang S."/>
            <person name="Richards S."/>
            <person name="Song H."/>
            <person name="Zhang L."/>
            <person name="Sodergren E."/>
            <person name="Werner D."/>
            <person name="Stanke M."/>
            <person name="Morgenstern B."/>
            <person name="Solovyev V."/>
            <person name="Kosarev P."/>
            <person name="Brown G."/>
            <person name="Chen H.C."/>
            <person name="Ermolaeva O."/>
            <person name="Hlavina W."/>
            <person name="Kapustin Y."/>
            <person name="Kiryutin B."/>
            <person name="Kitts P."/>
            <person name="Maglott D."/>
            <person name="Pruitt K."/>
            <person name="Sapojnikov V."/>
            <person name="Souvorov A."/>
            <person name="Mackey A.J."/>
            <person name="Waterhouse R.M."/>
            <person name="Wyder S."/>
            <person name="Zdobnov E.M."/>
            <person name="Zdobnov E.M."/>
            <person name="Wyder S."/>
            <person name="Kriventseva E.V."/>
            <person name="Kadowaki T."/>
            <person name="Bork P."/>
            <person name="Aranda M."/>
            <person name="Bao R."/>
            <person name="Beermann A."/>
            <person name="Berns N."/>
            <person name="Bolognesi R."/>
            <person name="Bonneton F."/>
            <person name="Bopp D."/>
            <person name="Brown S.J."/>
            <person name="Bucher G."/>
            <person name="Butts T."/>
            <person name="Chaumot A."/>
            <person name="Denell R.E."/>
            <person name="Ferrier D.E."/>
            <person name="Friedrich M."/>
            <person name="Gordon C.M."/>
            <person name="Jindra M."/>
            <person name="Klingler M."/>
            <person name="Lan Q."/>
            <person name="Lattorff H.M."/>
            <person name="Laudet V."/>
            <person name="von Levetsow C."/>
            <person name="Liu Z."/>
            <person name="Lutz R."/>
            <person name="Lynch J.A."/>
            <person name="da Fonseca R.N."/>
            <person name="Posnien N."/>
            <person name="Reuter R."/>
            <person name="Roth S."/>
            <person name="Savard J."/>
            <person name="Schinko J.B."/>
            <person name="Schmitt C."/>
            <person name="Schoppmeier M."/>
            <person name="Schroder R."/>
            <person name="Shippy T.D."/>
            <person name="Simonnet F."/>
            <person name="Marques-Souza H."/>
            <person name="Tautz D."/>
            <person name="Tomoyasu Y."/>
            <person name="Trauner J."/>
            <person name="Van der Zee M."/>
            <person name="Vervoort M."/>
            <person name="Wittkopp N."/>
            <person name="Wimmer E.A."/>
            <person name="Yang X."/>
            <person name="Jones A.K."/>
            <person name="Sattelle D.B."/>
            <person name="Ebert P.R."/>
            <person name="Nelson D."/>
            <person name="Scott J.G."/>
            <person name="Beeman R.W."/>
            <person name="Muthukrishnan S."/>
            <person name="Kramer K.J."/>
            <person name="Arakane Y."/>
            <person name="Beeman R.W."/>
            <person name="Zhu Q."/>
            <person name="Hogenkamp D."/>
            <person name="Dixit R."/>
            <person name="Oppert B."/>
            <person name="Jiang H."/>
            <person name="Zou Z."/>
            <person name="Marshall J."/>
            <person name="Elpidina E."/>
            <person name="Vinokurov K."/>
            <person name="Oppert C."/>
            <person name="Zou Z."/>
            <person name="Evans J."/>
            <person name="Lu Z."/>
            <person name="Zhao P."/>
            <person name="Sumathipala N."/>
            <person name="Altincicek B."/>
            <person name="Vilcinskas A."/>
            <person name="Williams M."/>
            <person name="Hultmark D."/>
            <person name="Hetru C."/>
            <person name="Jiang H."/>
            <person name="Grimmelikhuijzen C.J."/>
            <person name="Hauser F."/>
            <person name="Cazzamali G."/>
            <person name="Williamson M."/>
            <person name="Park Y."/>
            <person name="Li B."/>
            <person name="Tanaka Y."/>
            <person name="Predel R."/>
            <person name="Neupert S."/>
            <person name="Schachtner J."/>
            <person name="Verleyen P."/>
            <person name="Raible F."/>
            <person name="Bork P."/>
            <person name="Friedrich M."/>
            <person name="Walden K.K."/>
            <person name="Robertson H.M."/>
            <person name="Angeli S."/>
            <person name="Foret S."/>
            <person name="Bucher G."/>
            <person name="Schuetz S."/>
            <person name="Maleszka R."/>
            <person name="Wimmer E.A."/>
            <person name="Beeman R.W."/>
            <person name="Lorenzen M."/>
            <person name="Tomoyasu Y."/>
            <person name="Miller S.C."/>
            <person name="Grossmann D."/>
            <person name="Bucher G."/>
        </authorList>
    </citation>
    <scope>NUCLEOTIDE SEQUENCE [LARGE SCALE GENOMIC DNA]</scope>
    <source>
        <strain evidence="9 10">Georgia GA2</strain>
    </source>
</reference>
<accession>A0A139WC69</accession>
<dbReference type="InParanoid" id="A0A139WC69"/>
<keyword evidence="7" id="KW-0807">Transducer</keyword>
<evidence type="ECO:0000256" key="6">
    <source>
        <dbReference type="ARBA" id="ARBA00023170"/>
    </source>
</evidence>
<dbReference type="InterPro" id="IPR013604">
    <property type="entry name" value="7TM_chemorcpt"/>
</dbReference>
<comment type="subcellular location">
    <subcellularLocation>
        <location evidence="1">Cell membrane</location>
        <topology evidence="1">Multi-pass membrane protein</topology>
    </subcellularLocation>
</comment>
<dbReference type="EMBL" id="KQ971371">
    <property type="protein sequence ID" value="KYB25507.1"/>
    <property type="molecule type" value="Genomic_DNA"/>
</dbReference>
<evidence type="ECO:0000256" key="7">
    <source>
        <dbReference type="ARBA" id="ARBA00023224"/>
    </source>
</evidence>
<evidence type="ECO:0000256" key="4">
    <source>
        <dbReference type="ARBA" id="ARBA00022989"/>
    </source>
</evidence>
<evidence type="ECO:0000256" key="1">
    <source>
        <dbReference type="ARBA" id="ARBA00004651"/>
    </source>
</evidence>
<keyword evidence="4 8" id="KW-1133">Transmembrane helix</keyword>